<organism evidence="16 17">
    <name type="scientific">Leptidea sinapis</name>
    <dbReference type="NCBI Taxonomy" id="189913"/>
    <lineage>
        <taxon>Eukaryota</taxon>
        <taxon>Metazoa</taxon>
        <taxon>Ecdysozoa</taxon>
        <taxon>Arthropoda</taxon>
        <taxon>Hexapoda</taxon>
        <taxon>Insecta</taxon>
        <taxon>Pterygota</taxon>
        <taxon>Neoptera</taxon>
        <taxon>Endopterygota</taxon>
        <taxon>Lepidoptera</taxon>
        <taxon>Glossata</taxon>
        <taxon>Ditrysia</taxon>
        <taxon>Papilionoidea</taxon>
        <taxon>Pieridae</taxon>
        <taxon>Dismorphiinae</taxon>
        <taxon>Leptidea</taxon>
    </lineage>
</organism>
<dbReference type="EC" id="3.6.1.74" evidence="10"/>
<gene>
    <name evidence="16" type="ORF">LSINAPIS_LOCUS5457</name>
</gene>
<dbReference type="FunFam" id="3.30.470.30:FF:000040">
    <property type="entry name" value="mRNA-capping enzyme"/>
    <property type="match status" value="1"/>
</dbReference>
<dbReference type="EMBL" id="FZQP02001559">
    <property type="protein sequence ID" value="VVC93221.1"/>
    <property type="molecule type" value="Genomic_DNA"/>
</dbReference>
<dbReference type="InterPro" id="IPR051029">
    <property type="entry name" value="mRNA_Capping_Enz/RNA_Phosphat"/>
</dbReference>
<evidence type="ECO:0000256" key="3">
    <source>
        <dbReference type="ARBA" id="ARBA00022679"/>
    </source>
</evidence>
<evidence type="ECO:0000256" key="8">
    <source>
        <dbReference type="ARBA" id="ARBA00023242"/>
    </source>
</evidence>
<comment type="catalytic activity">
    <reaction evidence="9">
        <text>a 5'-end diphospho-ribonucleoside in mRNA + GTP + H(+) = a 5'-end (5'-triphosphoguanosine)-ribonucleoside in mRNA + diphosphate</text>
        <dbReference type="Rhea" id="RHEA:67012"/>
        <dbReference type="Rhea" id="RHEA-COMP:17165"/>
        <dbReference type="Rhea" id="RHEA-COMP:17166"/>
        <dbReference type="ChEBI" id="CHEBI:15378"/>
        <dbReference type="ChEBI" id="CHEBI:33019"/>
        <dbReference type="ChEBI" id="CHEBI:37565"/>
        <dbReference type="ChEBI" id="CHEBI:167616"/>
        <dbReference type="ChEBI" id="CHEBI:167617"/>
        <dbReference type="EC" id="2.7.7.50"/>
    </reaction>
    <physiologicalReaction direction="left-to-right" evidence="9">
        <dbReference type="Rhea" id="RHEA:67013"/>
    </physiologicalReaction>
</comment>
<dbReference type="GO" id="GO:0140818">
    <property type="term" value="F:mRNA 5'-triphosphate monophosphatase activity"/>
    <property type="evidence" value="ECO:0007669"/>
    <property type="project" value="UniProtKB-EC"/>
</dbReference>
<keyword evidence="2 10" id="KW-0507">mRNA processing</keyword>
<dbReference type="SUPFAM" id="SSF52799">
    <property type="entry name" value="(Phosphotyrosine protein) phosphatases II"/>
    <property type="match status" value="1"/>
</dbReference>
<dbReference type="GO" id="GO:0005525">
    <property type="term" value="F:GTP binding"/>
    <property type="evidence" value="ECO:0007669"/>
    <property type="project" value="UniProtKB-UniRule"/>
</dbReference>
<keyword evidence="4 10" id="KW-0548">Nucleotidyltransferase</keyword>
<evidence type="ECO:0000256" key="6">
    <source>
        <dbReference type="ARBA" id="ARBA00023042"/>
    </source>
</evidence>
<evidence type="ECO:0000313" key="17">
    <source>
        <dbReference type="Proteomes" id="UP000324832"/>
    </source>
</evidence>
<dbReference type="GO" id="GO:0005634">
    <property type="term" value="C:nucleus"/>
    <property type="evidence" value="ECO:0007669"/>
    <property type="project" value="UniProtKB-SubCell"/>
</dbReference>
<dbReference type="InterPro" id="IPR013846">
    <property type="entry name" value="mRNA_cap_enzyme_C"/>
</dbReference>
<feature type="region of interest" description="Disordered" evidence="14">
    <location>
        <begin position="192"/>
        <end position="232"/>
    </location>
</feature>
<dbReference type="CDD" id="cd07895">
    <property type="entry name" value="Adenylation_mRNA_capping"/>
    <property type="match status" value="1"/>
</dbReference>
<keyword evidence="7 10" id="KW-0342">GTP-binding</keyword>
<dbReference type="GO" id="GO:0004651">
    <property type="term" value="F:polynucleotide 5'-phosphatase activity"/>
    <property type="evidence" value="ECO:0007669"/>
    <property type="project" value="UniProtKB-UniRule"/>
</dbReference>
<evidence type="ECO:0000259" key="15">
    <source>
        <dbReference type="PROSITE" id="PS50056"/>
    </source>
</evidence>
<sequence>MAHRDPGPIPNRWLNCPRKSTTLIAKKFVAFKTPLGNQFNDKVPEGNRFTPSMLFDYIKNSLKMKLGLWIDLTNTDRFYDRREIEKMDCKYVKLSCRGHGETPTPEKTREFINLVAKFISQHPQEIIGVHCTHGFNRTGFMLVSFMVDQLDCSLGGALAEFSNGRHPGIYKQDYIDELSKIYYDEDFKPVAPPRPDWCNEEEEEFDDEEVPSNSQASQSSRTHKKSKKGKKERVITKTTFMPGIHGVEPLHTQPRLSEVQKLVQSYCKWDSTGFPGSQPVSMDLENISKLSMMPYRVSWKADGVRYMMLIEDKDKVYMIDRDNCVFQVHGLTFLHNTEKRHLKKTLLDGEMVVDTEHGENKHRFLCYDIIRFEDMNVGKEAFYPVRLTCLDKEIIRPRTRAIEEGLIKKEREPFRVVLKYFWDVTMTEQLLGEKFAKTLHHEPDGLIFQPSKEPYVPGPCEDVLKWKPGHMNSVDFLLKIAVESGPGILPRKVGQLYVGSQSVPFAHLRMTKSIKHLHNKIIECKFENNEWMFMRQRTDKSYPNSYSTAMCTY</sequence>
<dbReference type="PIRSF" id="PIRSF036958">
    <property type="entry name" value="mRNA_capping_HCE"/>
    <property type="match status" value="1"/>
</dbReference>
<dbReference type="InterPro" id="IPR016130">
    <property type="entry name" value="Tyr_Pase_AS"/>
</dbReference>
<dbReference type="GO" id="GO:0004484">
    <property type="term" value="F:mRNA guanylyltransferase activity"/>
    <property type="evidence" value="ECO:0007669"/>
    <property type="project" value="UniProtKB-UniRule"/>
</dbReference>
<dbReference type="FunFam" id="3.90.190.10:FF:000040">
    <property type="entry name" value="mRNA-capping enzyme"/>
    <property type="match status" value="1"/>
</dbReference>
<dbReference type="EC" id="2.7.7.50" evidence="10"/>
<dbReference type="AlphaFoldDB" id="A0A5E4Q7D3"/>
<dbReference type="SUPFAM" id="SSF50249">
    <property type="entry name" value="Nucleic acid-binding proteins"/>
    <property type="match status" value="1"/>
</dbReference>
<feature type="domain" description="Tyrosine specific protein phosphatases" evidence="15">
    <location>
        <begin position="109"/>
        <end position="176"/>
    </location>
</feature>
<dbReference type="GO" id="GO:0006370">
    <property type="term" value="P:7-methylguanosine mRNA capping"/>
    <property type="evidence" value="ECO:0007669"/>
    <property type="project" value="UniProtKB-UniRule"/>
</dbReference>
<keyword evidence="5 10" id="KW-0547">Nucleotide-binding</keyword>
<dbReference type="SUPFAM" id="SSF56091">
    <property type="entry name" value="DNA ligase/mRNA capping enzyme, catalytic domain"/>
    <property type="match status" value="1"/>
</dbReference>
<evidence type="ECO:0000256" key="10">
    <source>
        <dbReference type="PIRNR" id="PIRNR036958"/>
    </source>
</evidence>
<comment type="similarity">
    <text evidence="10">In the N-terminal section; belongs to the non-receptor class of the protein-tyrosine phosphatase family.</text>
</comment>
<comment type="similarity">
    <text evidence="10">In the C-terminal section; belongs to the eukaryotic GTase family.</text>
</comment>
<evidence type="ECO:0000256" key="1">
    <source>
        <dbReference type="ARBA" id="ARBA00004123"/>
    </source>
</evidence>
<feature type="binding site" evidence="13">
    <location>
        <begin position="348"/>
        <end position="350"/>
    </location>
    <ligand>
        <name>GTP</name>
        <dbReference type="ChEBI" id="CHEBI:37565"/>
    </ligand>
</feature>
<dbReference type="FunFam" id="2.40.50.140:FF:000291">
    <property type="entry name" value="mRNA-capping enzyme"/>
    <property type="match status" value="1"/>
</dbReference>
<evidence type="ECO:0000256" key="7">
    <source>
        <dbReference type="ARBA" id="ARBA00023134"/>
    </source>
</evidence>
<feature type="compositionally biased region" description="Basic residues" evidence="14">
    <location>
        <begin position="221"/>
        <end position="231"/>
    </location>
</feature>
<feature type="active site" description="Phosphocysteine intermediate" evidence="11">
    <location>
        <position position="131"/>
    </location>
</feature>
<comment type="catalytic activity">
    <reaction evidence="10">
        <text>a 5'-end triphospho-ribonucleoside in mRNA + H2O = a 5'-end diphospho-ribonucleoside in mRNA + phosphate + H(+)</text>
        <dbReference type="Rhea" id="RHEA:67004"/>
        <dbReference type="Rhea" id="RHEA-COMP:17164"/>
        <dbReference type="Rhea" id="RHEA-COMP:17165"/>
        <dbReference type="ChEBI" id="CHEBI:15377"/>
        <dbReference type="ChEBI" id="CHEBI:15378"/>
        <dbReference type="ChEBI" id="CHEBI:43474"/>
        <dbReference type="ChEBI" id="CHEBI:167616"/>
        <dbReference type="ChEBI" id="CHEBI:167618"/>
        <dbReference type="EC" id="3.6.1.74"/>
    </reaction>
</comment>
<feature type="compositionally biased region" description="Polar residues" evidence="14">
    <location>
        <begin position="211"/>
        <end position="220"/>
    </location>
</feature>
<dbReference type="CDD" id="cd17664">
    <property type="entry name" value="Mce1_N"/>
    <property type="match status" value="1"/>
</dbReference>
<evidence type="ECO:0000256" key="9">
    <source>
        <dbReference type="ARBA" id="ARBA00044624"/>
    </source>
</evidence>
<proteinExistence type="inferred from homology"/>
<feature type="active site" description="N6-GMP-lysine intermediate" evidence="12">
    <location>
        <position position="300"/>
    </location>
</feature>
<dbReference type="InterPro" id="IPR017074">
    <property type="entry name" value="mRNA_cap_enz_bifunc"/>
</dbReference>
<evidence type="ECO:0000256" key="12">
    <source>
        <dbReference type="PIRSR" id="PIRSR036958-2"/>
    </source>
</evidence>
<evidence type="ECO:0000256" key="14">
    <source>
        <dbReference type="SAM" id="MobiDB-lite"/>
    </source>
</evidence>
<dbReference type="Pfam" id="PF01331">
    <property type="entry name" value="mRNA_cap_enzyme"/>
    <property type="match status" value="1"/>
</dbReference>
<comment type="subcellular location">
    <subcellularLocation>
        <location evidence="1 10">Nucleus</location>
    </subcellularLocation>
</comment>
<dbReference type="Gene3D" id="3.30.470.30">
    <property type="entry name" value="DNA ligase/mRNA capping enzyme"/>
    <property type="match status" value="1"/>
</dbReference>
<dbReference type="Gene3D" id="3.90.190.10">
    <property type="entry name" value="Protein tyrosine phosphatase superfamily"/>
    <property type="match status" value="1"/>
</dbReference>
<keyword evidence="6 10" id="KW-0506">mRNA capping</keyword>
<evidence type="ECO:0000313" key="16">
    <source>
        <dbReference type="EMBL" id="VVC93221.1"/>
    </source>
</evidence>
<evidence type="ECO:0000256" key="4">
    <source>
        <dbReference type="ARBA" id="ARBA00022695"/>
    </source>
</evidence>
<name>A0A5E4Q7D3_9NEOP</name>
<evidence type="ECO:0000256" key="5">
    <source>
        <dbReference type="ARBA" id="ARBA00022741"/>
    </source>
</evidence>
<reference evidence="16 17" key="1">
    <citation type="submission" date="2017-07" db="EMBL/GenBank/DDBJ databases">
        <authorList>
            <person name="Talla V."/>
            <person name="Backstrom N."/>
        </authorList>
    </citation>
    <scope>NUCLEOTIDE SEQUENCE [LARGE SCALE GENOMIC DNA]</scope>
</reference>
<keyword evidence="8 10" id="KW-0539">Nucleus</keyword>
<comment type="function">
    <text evidence="10">Bifunctional mRNA-capping enzyme exhibiting RNA 5'-triphosphate monophosphatase activity in the N-terminal part and mRNA guanylyltransferase activity in the C-terminal part. Catalyzes the first two steps of cap formation: by removing the gamma-phosphate from the 5'-triphosphate end of nascent mRNA to yield a diphosphate end, and by transferring the GMP moiety of GTP to the 5'-diphosphate terminus of RNA via a covalent enzyme-GMP reaction intermediate.</text>
</comment>
<feature type="binding site" evidence="13">
    <location>
        <position position="321"/>
    </location>
    <ligand>
        <name>GTP</name>
        <dbReference type="ChEBI" id="CHEBI:37565"/>
    </ligand>
</feature>
<dbReference type="GO" id="GO:0004721">
    <property type="term" value="F:phosphoprotein phosphatase activity"/>
    <property type="evidence" value="ECO:0007669"/>
    <property type="project" value="UniProtKB-UniRule"/>
</dbReference>
<keyword evidence="3 10" id="KW-0808">Transferase</keyword>
<dbReference type="InterPro" id="IPR012340">
    <property type="entry name" value="NA-bd_OB-fold"/>
</dbReference>
<feature type="compositionally biased region" description="Acidic residues" evidence="14">
    <location>
        <begin position="198"/>
        <end position="210"/>
    </location>
</feature>
<dbReference type="PANTHER" id="PTHR10367">
    <property type="entry name" value="MRNA-CAPPING ENZYME"/>
    <property type="match status" value="1"/>
</dbReference>
<dbReference type="Gene3D" id="3.30.1490.430">
    <property type="match status" value="1"/>
</dbReference>
<feature type="binding site" evidence="13">
    <location>
        <begin position="465"/>
        <end position="467"/>
    </location>
    <ligand>
        <name>GTP</name>
        <dbReference type="ChEBI" id="CHEBI:37565"/>
    </ligand>
</feature>
<evidence type="ECO:0000256" key="2">
    <source>
        <dbReference type="ARBA" id="ARBA00022664"/>
    </source>
</evidence>
<evidence type="ECO:0000256" key="13">
    <source>
        <dbReference type="PIRSR" id="PIRSR036958-3"/>
    </source>
</evidence>
<feature type="binding site" evidence="13">
    <location>
        <position position="305"/>
    </location>
    <ligand>
        <name>GTP</name>
        <dbReference type="ChEBI" id="CHEBI:37565"/>
    </ligand>
</feature>
<feature type="binding site" evidence="13">
    <location>
        <begin position="535"/>
        <end position="540"/>
    </location>
    <ligand>
        <name>GTP</name>
        <dbReference type="ChEBI" id="CHEBI:37565"/>
    </ligand>
</feature>
<dbReference type="Pfam" id="PF03919">
    <property type="entry name" value="mRNA_cap_C"/>
    <property type="match status" value="1"/>
</dbReference>
<dbReference type="PROSITE" id="PS50056">
    <property type="entry name" value="TYR_PHOSPHATASE_2"/>
    <property type="match status" value="1"/>
</dbReference>
<dbReference type="Gene3D" id="2.40.50.140">
    <property type="entry name" value="Nucleic acid-binding proteins"/>
    <property type="match status" value="1"/>
</dbReference>
<dbReference type="InterPro" id="IPR029021">
    <property type="entry name" value="Prot-tyrosine_phosphatase-like"/>
</dbReference>
<keyword evidence="10" id="KW-0378">Hydrolase</keyword>
<dbReference type="GO" id="GO:0005524">
    <property type="term" value="F:ATP binding"/>
    <property type="evidence" value="ECO:0007669"/>
    <property type="project" value="InterPro"/>
</dbReference>
<dbReference type="Proteomes" id="UP000324832">
    <property type="component" value="Unassembled WGS sequence"/>
</dbReference>
<protein>
    <recommendedName>
        <fullName evidence="10">mRNA-capping enzyme</fullName>
    </recommendedName>
    <domain>
        <recommendedName>
            <fullName evidence="10">mRNA 5'-triphosphate monophosphatase</fullName>
            <ecNumber evidence="10">3.6.1.74</ecNumber>
        </recommendedName>
        <alternativeName>
            <fullName evidence="10">mRNA 5'-phosphatase</fullName>
        </alternativeName>
    </domain>
    <domain>
        <recommendedName>
            <fullName evidence="10">mRNA guanylyltransferase</fullName>
            <ecNumber evidence="10">2.7.7.50</ecNumber>
        </recommendedName>
        <alternativeName>
            <fullName evidence="10">GTP--RNA guanylyltransferase</fullName>
            <shortName evidence="10">GTase</shortName>
        </alternativeName>
    </domain>
</protein>
<dbReference type="PROSITE" id="PS00383">
    <property type="entry name" value="TYR_PHOSPHATASE_1"/>
    <property type="match status" value="1"/>
</dbReference>
<keyword evidence="17" id="KW-1185">Reference proteome</keyword>
<dbReference type="PANTHER" id="PTHR10367:SF17">
    <property type="entry name" value="MRNA-CAPPING ENZYME"/>
    <property type="match status" value="1"/>
</dbReference>
<dbReference type="InterPro" id="IPR001339">
    <property type="entry name" value="mRNA_cap_enzyme_adenylation"/>
</dbReference>
<accession>A0A5E4Q7D3</accession>
<evidence type="ECO:0000256" key="11">
    <source>
        <dbReference type="PIRSR" id="PIRSR036958-1"/>
    </source>
</evidence>
<dbReference type="InterPro" id="IPR000387">
    <property type="entry name" value="Tyr_Pase_dom"/>
</dbReference>